<keyword evidence="2" id="KW-0449">Lipoprotein</keyword>
<dbReference type="Gene3D" id="1.10.8.10">
    <property type="entry name" value="DNA helicase RuvA subunit, C-terminal domain"/>
    <property type="match status" value="1"/>
</dbReference>
<evidence type="ECO:0000313" key="3">
    <source>
        <dbReference type="Proteomes" id="UP000494322"/>
    </source>
</evidence>
<evidence type="ECO:0000256" key="1">
    <source>
        <dbReference type="SAM" id="MobiDB-lite"/>
    </source>
</evidence>
<dbReference type="CDD" id="cd16390">
    <property type="entry name" value="ParB_N_Srx_like"/>
    <property type="match status" value="1"/>
</dbReference>
<dbReference type="InterPro" id="IPR014956">
    <property type="entry name" value="ParBc_2"/>
</dbReference>
<dbReference type="AlphaFoldDB" id="A0A6J5J679"/>
<reference evidence="2 3" key="1">
    <citation type="submission" date="2020-04" db="EMBL/GenBank/DDBJ databases">
        <authorList>
            <person name="Depoorter E."/>
        </authorList>
    </citation>
    <scope>NUCLEOTIDE SEQUENCE [LARGE SCALE GENOMIC DNA]</scope>
    <source>
        <strain evidence="2 3">BCC0132</strain>
    </source>
</reference>
<sequence>MCRTSRLSVTRAVSRPPDRHPMPAMPRLPIRFALAASLSTVFALTACGGDDVTAVARSDAQTPSGGTPTTPAPTPPATVTPQPGKWKAARVGDLIDVTLGDLHPTQGAIGYDQIYYKLGRYELQPDKKFDDFCADEGLGGVASSGYTARSTLREPASYTCTTTDANARDRSVLNPVVIGPNGDALYLTDGHHGLSTYFETPDGGPALHVHVVVKDNLSDYSGDAFWQQMQSRGYLRLKNGDGKAITTAQLPTGLGVKLGMTNDRYRSLVYFTRDIGYSKPAQATDYLEFYWADWLRAQPGTFALAGYDLTRAGTTDPDPAKADTGYLNAVWNASTRMVAATDPVIDGKTGADLGRADTINGGKKYNKGEFDKLRQPITADKPGKIAYALDYRTRHALPQ</sequence>
<gene>
    <name evidence="2" type="ORF">BCO9919_02623</name>
</gene>
<organism evidence="2 3">
    <name type="scientific">Burkholderia cenocepacia</name>
    <dbReference type="NCBI Taxonomy" id="95486"/>
    <lineage>
        <taxon>Bacteria</taxon>
        <taxon>Pseudomonadati</taxon>
        <taxon>Pseudomonadota</taxon>
        <taxon>Betaproteobacteria</taxon>
        <taxon>Burkholderiales</taxon>
        <taxon>Burkholderiaceae</taxon>
        <taxon>Burkholderia</taxon>
        <taxon>Burkholderia cepacia complex</taxon>
    </lineage>
</organism>
<dbReference type="Pfam" id="PF08857">
    <property type="entry name" value="ParBc_2"/>
    <property type="match status" value="1"/>
</dbReference>
<feature type="region of interest" description="Disordered" evidence="1">
    <location>
        <begin position="57"/>
        <end position="84"/>
    </location>
</feature>
<feature type="compositionally biased region" description="Low complexity" evidence="1">
    <location>
        <begin position="60"/>
        <end position="69"/>
    </location>
</feature>
<dbReference type="EMBL" id="CABWIK020000012">
    <property type="protein sequence ID" value="CAB3967153.1"/>
    <property type="molecule type" value="Genomic_DNA"/>
</dbReference>
<proteinExistence type="predicted"/>
<dbReference type="SUPFAM" id="SSF110849">
    <property type="entry name" value="ParB/Sulfiredoxin"/>
    <property type="match status" value="1"/>
</dbReference>
<protein>
    <submittedName>
        <fullName evidence="2">Putative lipoprotein</fullName>
    </submittedName>
</protein>
<name>A0A6J5J679_9BURK</name>
<feature type="region of interest" description="Disordered" evidence="1">
    <location>
        <begin position="1"/>
        <end position="25"/>
    </location>
</feature>
<dbReference type="InterPro" id="IPR036086">
    <property type="entry name" value="ParB/Sulfiredoxin_sf"/>
</dbReference>
<evidence type="ECO:0000313" key="2">
    <source>
        <dbReference type="EMBL" id="CAB3967153.1"/>
    </source>
</evidence>
<accession>A0A6J5J679</accession>
<dbReference type="Proteomes" id="UP000494322">
    <property type="component" value="Unassembled WGS sequence"/>
</dbReference>
<dbReference type="Gene3D" id="3.90.1530.10">
    <property type="entry name" value="Conserved hypothetical protein from pyrococcus furiosus pfu- 392566-001, ParB domain"/>
    <property type="match status" value="1"/>
</dbReference>